<dbReference type="PANTHER" id="PTHR43280:SF28">
    <property type="entry name" value="HTH-TYPE TRANSCRIPTIONAL ACTIVATOR RHAS"/>
    <property type="match status" value="1"/>
</dbReference>
<evidence type="ECO:0000259" key="4">
    <source>
        <dbReference type="PROSITE" id="PS01124"/>
    </source>
</evidence>
<keyword evidence="6" id="KW-1185">Reference proteome</keyword>
<dbReference type="RefSeq" id="WP_068581167.1">
    <property type="nucleotide sequence ID" value="NZ_FTNK01000002.1"/>
</dbReference>
<protein>
    <submittedName>
        <fullName evidence="5">Helix-turn-helix domain-containing protein</fullName>
    </submittedName>
</protein>
<evidence type="ECO:0000256" key="2">
    <source>
        <dbReference type="ARBA" id="ARBA00023125"/>
    </source>
</evidence>
<evidence type="ECO:0000256" key="3">
    <source>
        <dbReference type="ARBA" id="ARBA00023163"/>
    </source>
</evidence>
<dbReference type="PANTHER" id="PTHR43280">
    <property type="entry name" value="ARAC-FAMILY TRANSCRIPTIONAL REGULATOR"/>
    <property type="match status" value="1"/>
</dbReference>
<dbReference type="SUPFAM" id="SSF46689">
    <property type="entry name" value="Homeodomain-like"/>
    <property type="match status" value="2"/>
</dbReference>
<dbReference type="InterPro" id="IPR018060">
    <property type="entry name" value="HTH_AraC"/>
</dbReference>
<accession>A0ABY1JNW7</accession>
<gene>
    <name evidence="5" type="ORF">SAMN05421578_102319</name>
</gene>
<comment type="caution">
    <text evidence="5">The sequence shown here is derived from an EMBL/GenBank/DDBJ whole genome shotgun (WGS) entry which is preliminary data.</text>
</comment>
<organism evidence="5 6">
    <name type="scientific">Paenibacillus macquariensis</name>
    <dbReference type="NCBI Taxonomy" id="948756"/>
    <lineage>
        <taxon>Bacteria</taxon>
        <taxon>Bacillati</taxon>
        <taxon>Bacillota</taxon>
        <taxon>Bacilli</taxon>
        <taxon>Bacillales</taxon>
        <taxon>Paenibacillaceae</taxon>
        <taxon>Paenibacillus</taxon>
    </lineage>
</organism>
<feature type="domain" description="HTH araC/xylS-type" evidence="4">
    <location>
        <begin position="145"/>
        <end position="243"/>
    </location>
</feature>
<proteinExistence type="predicted"/>
<dbReference type="EMBL" id="FTNK01000002">
    <property type="protein sequence ID" value="SIQ50903.1"/>
    <property type="molecule type" value="Genomic_DNA"/>
</dbReference>
<dbReference type="PROSITE" id="PS01124">
    <property type="entry name" value="HTH_ARAC_FAMILY_2"/>
    <property type="match status" value="1"/>
</dbReference>
<name>A0ABY1JNW7_9BACL</name>
<evidence type="ECO:0000256" key="1">
    <source>
        <dbReference type="ARBA" id="ARBA00023015"/>
    </source>
</evidence>
<reference evidence="5 6" key="1">
    <citation type="submission" date="2017-01" db="EMBL/GenBank/DDBJ databases">
        <authorList>
            <person name="Varghese N."/>
            <person name="Submissions S."/>
        </authorList>
    </citation>
    <scope>NUCLEOTIDE SEQUENCE [LARGE SCALE GENOMIC DNA]</scope>
    <source>
        <strain evidence="5 6">ATCC 23464</strain>
    </source>
</reference>
<evidence type="ECO:0000313" key="5">
    <source>
        <dbReference type="EMBL" id="SIQ50903.1"/>
    </source>
</evidence>
<dbReference type="InterPro" id="IPR009057">
    <property type="entry name" value="Homeodomain-like_sf"/>
</dbReference>
<dbReference type="SMART" id="SM00342">
    <property type="entry name" value="HTH_ARAC"/>
    <property type="match status" value="1"/>
</dbReference>
<dbReference type="Pfam" id="PF12833">
    <property type="entry name" value="HTH_18"/>
    <property type="match status" value="1"/>
</dbReference>
<keyword evidence="2" id="KW-0238">DNA-binding</keyword>
<keyword evidence="1" id="KW-0805">Transcription regulation</keyword>
<sequence length="253" mass="29187">MNRIFPSSSQQYLVSSRLQSLEQSFVHPKLDYEIELLEAVRFGNDAKALAVLYKINEMEGATLAAHPVRSKKNALIASCTLFTRAIIKGNVDPETAFQLSDAFILEIEKNTELKQLISFEYEMLLHFIDMIKKTTQTLDYSHIVISAIGYINEHISQDLTLKQIAQHIRVHPSYISDRFKKETGIAITTFINQRRIEESKHFLIHTHIPISEITLLYKFCNQSYYSLLFKQFTGQTPKQFRKNGLRVSVTDPE</sequence>
<evidence type="ECO:0000313" key="6">
    <source>
        <dbReference type="Proteomes" id="UP000186666"/>
    </source>
</evidence>
<dbReference type="Gene3D" id="1.10.10.60">
    <property type="entry name" value="Homeodomain-like"/>
    <property type="match status" value="2"/>
</dbReference>
<dbReference type="Proteomes" id="UP000186666">
    <property type="component" value="Unassembled WGS sequence"/>
</dbReference>
<keyword evidence="3" id="KW-0804">Transcription</keyword>